<feature type="signal peptide" evidence="2">
    <location>
        <begin position="1"/>
        <end position="21"/>
    </location>
</feature>
<feature type="compositionally biased region" description="Gly residues" evidence="1">
    <location>
        <begin position="45"/>
        <end position="59"/>
    </location>
</feature>
<evidence type="ECO:0000256" key="2">
    <source>
        <dbReference type="SAM" id="SignalP"/>
    </source>
</evidence>
<proteinExistence type="predicted"/>
<feature type="compositionally biased region" description="Gly residues" evidence="1">
    <location>
        <begin position="127"/>
        <end position="146"/>
    </location>
</feature>
<evidence type="ECO:0000313" key="3">
    <source>
        <dbReference type="EMBL" id="KAJ3612591.1"/>
    </source>
</evidence>
<organism evidence="3 4">
    <name type="scientific">Muraenolepis orangiensis</name>
    <name type="common">Patagonian moray cod</name>
    <dbReference type="NCBI Taxonomy" id="630683"/>
    <lineage>
        <taxon>Eukaryota</taxon>
        <taxon>Metazoa</taxon>
        <taxon>Chordata</taxon>
        <taxon>Craniata</taxon>
        <taxon>Vertebrata</taxon>
        <taxon>Euteleostomi</taxon>
        <taxon>Actinopterygii</taxon>
        <taxon>Neopterygii</taxon>
        <taxon>Teleostei</taxon>
        <taxon>Neoteleostei</taxon>
        <taxon>Acanthomorphata</taxon>
        <taxon>Zeiogadaria</taxon>
        <taxon>Gadariae</taxon>
        <taxon>Gadiformes</taxon>
        <taxon>Muraenolepidoidei</taxon>
        <taxon>Muraenolepididae</taxon>
        <taxon>Muraenolepis</taxon>
    </lineage>
</organism>
<keyword evidence="2" id="KW-0732">Signal</keyword>
<keyword evidence="4" id="KW-1185">Reference proteome</keyword>
<dbReference type="EMBL" id="JANIIK010000036">
    <property type="protein sequence ID" value="KAJ3612591.1"/>
    <property type="molecule type" value="Genomic_DNA"/>
</dbReference>
<sequence length="369" mass="39103">MRSVSLSLCAGLLFAVAVVAPEPPLNTHQRWDTNELLSPPPATTPGGGGGGGGGEGGGSCSLRLRPSGQCLGSGAEDQGGCPYQLTLPTLTIQLPEQFKMLERTVKELQSLKETVSELQSSCHECRGGGGAGGGVTSPGTTAGGGEPQHPKPHRQQQADQGRPSGAGGAGQRPGSDPQEQQRLPESSREETGDGCVDGTAGGGAGGSGSTAGKVPAQTSENMIEMQVKLNRMSASLRNARSQILALHGRLESLNLLNMDNVQAMMDRKVENITGMVNKLSSTCTTQRALQGAPQFILAPRDCSEYNVLEERKKRRVPRDPGRPQRHLRGPLRHGVLRQRLDRHPAEDQRLRQLQSHLARVQEGLRKPAG</sequence>
<name>A0A9Q0ESR0_9TELE</name>
<feature type="region of interest" description="Disordered" evidence="1">
    <location>
        <begin position="313"/>
        <end position="332"/>
    </location>
</feature>
<reference evidence="3" key="1">
    <citation type="submission" date="2022-07" db="EMBL/GenBank/DDBJ databases">
        <title>Chromosome-level genome of Muraenolepis orangiensis.</title>
        <authorList>
            <person name="Kim J."/>
        </authorList>
    </citation>
    <scope>NUCLEOTIDE SEQUENCE</scope>
    <source>
        <strain evidence="3">KU_S4_2022</strain>
        <tissue evidence="3">Muscle</tissue>
    </source>
</reference>
<feature type="compositionally biased region" description="Basic residues" evidence="1">
    <location>
        <begin position="323"/>
        <end position="332"/>
    </location>
</feature>
<feature type="compositionally biased region" description="Gly residues" evidence="1">
    <location>
        <begin position="199"/>
        <end position="209"/>
    </location>
</feature>
<evidence type="ECO:0000313" key="4">
    <source>
        <dbReference type="Proteomes" id="UP001148018"/>
    </source>
</evidence>
<comment type="caution">
    <text evidence="3">The sequence shown here is derived from an EMBL/GenBank/DDBJ whole genome shotgun (WGS) entry which is preliminary data.</text>
</comment>
<feature type="chain" id="PRO_5040322585" evidence="2">
    <location>
        <begin position="22"/>
        <end position="369"/>
    </location>
</feature>
<dbReference type="OrthoDB" id="6145874at2759"/>
<dbReference type="AlphaFoldDB" id="A0A9Q0ESR0"/>
<protein>
    <submittedName>
        <fullName evidence="3">Uncharacterized protein</fullName>
    </submittedName>
</protein>
<feature type="region of interest" description="Disordered" evidence="1">
    <location>
        <begin position="126"/>
        <end position="217"/>
    </location>
</feature>
<feature type="region of interest" description="Disordered" evidence="1">
    <location>
        <begin position="27"/>
        <end position="60"/>
    </location>
</feature>
<dbReference type="Proteomes" id="UP001148018">
    <property type="component" value="Unassembled WGS sequence"/>
</dbReference>
<evidence type="ECO:0000256" key="1">
    <source>
        <dbReference type="SAM" id="MobiDB-lite"/>
    </source>
</evidence>
<gene>
    <name evidence="3" type="ORF">NHX12_020859</name>
</gene>
<accession>A0A9Q0ESR0</accession>